<proteinExistence type="inferred from homology"/>
<evidence type="ECO:0000259" key="4">
    <source>
        <dbReference type="Pfam" id="PF00669"/>
    </source>
</evidence>
<dbReference type="SUPFAM" id="SSF64518">
    <property type="entry name" value="Phase 1 flagellin"/>
    <property type="match status" value="1"/>
</dbReference>
<dbReference type="Proteomes" id="UP000198960">
    <property type="component" value="Unassembled WGS sequence"/>
</dbReference>
<dbReference type="Pfam" id="PF00669">
    <property type="entry name" value="Flagellin_N"/>
    <property type="match status" value="1"/>
</dbReference>
<keyword evidence="6" id="KW-0969">Cilium</keyword>
<evidence type="ECO:0000256" key="1">
    <source>
        <dbReference type="ARBA" id="ARBA00005709"/>
    </source>
</evidence>
<dbReference type="OrthoDB" id="9758307at2"/>
<comment type="similarity">
    <text evidence="1 3">Belongs to the bacterial flagellin family.</text>
</comment>
<comment type="subcellular location">
    <subcellularLocation>
        <location evidence="3">Secreted</location>
    </subcellularLocation>
    <subcellularLocation>
        <location evidence="3">Bacterial flagellum</location>
    </subcellularLocation>
</comment>
<keyword evidence="6" id="KW-0966">Cell projection</keyword>
<dbReference type="GO" id="GO:0005576">
    <property type="term" value="C:extracellular region"/>
    <property type="evidence" value="ECO:0007669"/>
    <property type="project" value="UniProtKB-SubCell"/>
</dbReference>
<keyword evidence="2 3" id="KW-0975">Bacterial flagellum</keyword>
<dbReference type="PANTHER" id="PTHR42792:SF1">
    <property type="entry name" value="FLAGELLAR HOOK-ASSOCIATED PROTEIN 3"/>
    <property type="match status" value="1"/>
</dbReference>
<reference evidence="7" key="1">
    <citation type="submission" date="2016-10" db="EMBL/GenBank/DDBJ databases">
        <authorList>
            <person name="Varghese N."/>
            <person name="Submissions S."/>
        </authorList>
    </citation>
    <scope>NUCLEOTIDE SEQUENCE [LARGE SCALE GENOMIC DNA]</scope>
    <source>
        <strain evidence="7">DSM 45413</strain>
    </source>
</reference>
<dbReference type="GO" id="GO:0009288">
    <property type="term" value="C:bacterial-type flagellum"/>
    <property type="evidence" value="ECO:0007669"/>
    <property type="project" value="UniProtKB-SubCell"/>
</dbReference>
<evidence type="ECO:0000313" key="7">
    <source>
        <dbReference type="Proteomes" id="UP000198960"/>
    </source>
</evidence>
<dbReference type="GO" id="GO:0005198">
    <property type="term" value="F:structural molecule activity"/>
    <property type="evidence" value="ECO:0007669"/>
    <property type="project" value="UniProtKB-UniRule"/>
</dbReference>
<feature type="domain" description="Flagellin C-terminal" evidence="5">
    <location>
        <begin position="224"/>
        <end position="304"/>
    </location>
</feature>
<dbReference type="STRING" id="673521.SAMN05660991_01719"/>
<evidence type="ECO:0000313" key="6">
    <source>
        <dbReference type="EMBL" id="SEO78063.1"/>
    </source>
</evidence>
<dbReference type="EMBL" id="FOEE01000004">
    <property type="protein sequence ID" value="SEO78063.1"/>
    <property type="molecule type" value="Genomic_DNA"/>
</dbReference>
<feature type="domain" description="Flagellin N-terminal" evidence="4">
    <location>
        <begin position="7"/>
        <end position="138"/>
    </location>
</feature>
<dbReference type="Gene3D" id="1.20.1330.10">
    <property type="entry name" value="f41 fragment of flagellin, N-terminal domain"/>
    <property type="match status" value="1"/>
</dbReference>
<comment type="function">
    <text evidence="3">Flagellin is the subunit protein which polymerizes to form the filaments of bacterial flagella.</text>
</comment>
<keyword evidence="6" id="KW-0282">Flagellum</keyword>
<gene>
    <name evidence="6" type="ORF">SAMN05660991_01719</name>
</gene>
<accession>A0A1H8SIQ4</accession>
<sequence length="305" mass="32185">MRVTQRAIAQTSLLGLNQNLDRVSKLQQQLTSGRLISAPSDSPTGTNRAMQVRQDTSAVTQQARNISDGTGWLASSDSSLETMLTQVRRVRDLAVQGLNGGAMSDASRTAIATELASLRESMIGVANQTVNGRPVFGGATAGKAAYDADGTFVGVPVADPASGIPVGQLRRVSDTEQIRVDITGLEAFGDPADGRDLFALVGDLAAHVRTPAGAGDLDTDLADLDVAINRLLTAAADIGSRSARMESAKQINLDRQLTLKSQLSEVEEIDLPRTIMELNLTKVGYEAALSATAKAIQPSLVDYLR</sequence>
<dbReference type="PANTHER" id="PTHR42792">
    <property type="entry name" value="FLAGELLIN"/>
    <property type="match status" value="1"/>
</dbReference>
<dbReference type="InterPro" id="IPR046358">
    <property type="entry name" value="Flagellin_C"/>
</dbReference>
<evidence type="ECO:0000256" key="3">
    <source>
        <dbReference type="RuleBase" id="RU362073"/>
    </source>
</evidence>
<dbReference type="AlphaFoldDB" id="A0A1H8SIQ4"/>
<keyword evidence="3" id="KW-0964">Secreted</keyword>
<keyword evidence="7" id="KW-1185">Reference proteome</keyword>
<evidence type="ECO:0000256" key="2">
    <source>
        <dbReference type="ARBA" id="ARBA00023143"/>
    </source>
</evidence>
<dbReference type="InterPro" id="IPR001029">
    <property type="entry name" value="Flagellin_N"/>
</dbReference>
<name>A0A1H8SIQ4_9ACTN</name>
<evidence type="ECO:0000259" key="5">
    <source>
        <dbReference type="Pfam" id="PF00700"/>
    </source>
</evidence>
<dbReference type="RefSeq" id="WP_091942105.1">
    <property type="nucleotide sequence ID" value="NZ_FOEE01000004.1"/>
</dbReference>
<dbReference type="Pfam" id="PF00700">
    <property type="entry name" value="Flagellin_C"/>
    <property type="match status" value="1"/>
</dbReference>
<organism evidence="6 7">
    <name type="scientific">Trujillonella endophytica</name>
    <dbReference type="NCBI Taxonomy" id="673521"/>
    <lineage>
        <taxon>Bacteria</taxon>
        <taxon>Bacillati</taxon>
        <taxon>Actinomycetota</taxon>
        <taxon>Actinomycetes</taxon>
        <taxon>Geodermatophilales</taxon>
        <taxon>Geodermatophilaceae</taxon>
        <taxon>Trujillonella</taxon>
    </lineage>
</organism>
<dbReference type="InterPro" id="IPR001492">
    <property type="entry name" value="Flagellin"/>
</dbReference>
<protein>
    <recommendedName>
        <fullName evidence="3">Flagellin</fullName>
    </recommendedName>
</protein>